<dbReference type="Pfam" id="PF02684">
    <property type="entry name" value="LpxB"/>
    <property type="match status" value="1"/>
</dbReference>
<dbReference type="SUPFAM" id="SSF53756">
    <property type="entry name" value="UDP-Glycosyltransferase/glycogen phosphorylase"/>
    <property type="match status" value="1"/>
</dbReference>
<comment type="caution">
    <text evidence="12">The sequence shown here is derived from an EMBL/GenBank/DDBJ whole genome shotgun (WGS) entry which is preliminary data.</text>
</comment>
<dbReference type="GO" id="GO:0005543">
    <property type="term" value="F:phospholipid binding"/>
    <property type="evidence" value="ECO:0007669"/>
    <property type="project" value="TreeGrafter"/>
</dbReference>
<evidence type="ECO:0000256" key="8">
    <source>
        <dbReference type="ARBA" id="ARBA00022679"/>
    </source>
</evidence>
<evidence type="ECO:0000256" key="2">
    <source>
        <dbReference type="ARBA" id="ARBA00007868"/>
    </source>
</evidence>
<comment type="pathway">
    <text evidence="11">Bacterial outer membrane biogenesis; LPS lipid A biosynthesis.</text>
</comment>
<evidence type="ECO:0000256" key="4">
    <source>
        <dbReference type="ARBA" id="ARBA00020902"/>
    </source>
</evidence>
<dbReference type="RefSeq" id="WP_109014232.1">
    <property type="nucleotide sequence ID" value="NZ_BDOQ01000002.1"/>
</dbReference>
<keyword evidence="9 11" id="KW-0443">Lipid metabolism</keyword>
<evidence type="ECO:0000313" key="13">
    <source>
        <dbReference type="Proteomes" id="UP000245081"/>
    </source>
</evidence>
<keyword evidence="13" id="KW-1185">Reference proteome</keyword>
<dbReference type="PANTHER" id="PTHR30372:SF4">
    <property type="entry name" value="LIPID-A-DISACCHARIDE SYNTHASE, MITOCHONDRIAL-RELATED"/>
    <property type="match status" value="1"/>
</dbReference>
<gene>
    <name evidence="11 12" type="primary">lpxB</name>
    <name evidence="12" type="ORF">NMK_0559</name>
</gene>
<sequence length="378" mass="42016">MPTIGIVAGEASGDLLGSHLIAALKAKRSDIEFVGIAGPKMMAQGAKSLYPMERLAVRGYFEVLRHYWGLVRMRKELARRFIDNPPDLFIGIDAPDFNLGLEMMLRRRGVKTLHYVSPSIWAWRHGRIKKIKQAAGHMLCLFPFEKPIYDTANIPATYVGHPLGDMIPLKQDQDAARMALKITDPGLVIALLPGSRQSELDFMADLFVKTAQKIAADFPDAQFLVPLVTRETRSKFESAIYRNQAQDLAFKLLFGHAHMAMAAADGIIVASGTATLEAALLKRPMVIAYKISKWSWPIMKRMGYLPWVGLPNILAGKSVVPELLQDKATPQALAEALLPMISDKQRVAEIQREFEEIHHQLKQDAGEKAAEAVLEMIG</sequence>
<evidence type="ECO:0000256" key="10">
    <source>
        <dbReference type="ARBA" id="ARBA00048975"/>
    </source>
</evidence>
<evidence type="ECO:0000256" key="11">
    <source>
        <dbReference type="HAMAP-Rule" id="MF_00392"/>
    </source>
</evidence>
<dbReference type="PANTHER" id="PTHR30372">
    <property type="entry name" value="LIPID-A-DISACCHARIDE SYNTHASE"/>
    <property type="match status" value="1"/>
</dbReference>
<keyword evidence="6 11" id="KW-0441">Lipid A biosynthesis</keyword>
<evidence type="ECO:0000256" key="5">
    <source>
        <dbReference type="ARBA" id="ARBA00022516"/>
    </source>
</evidence>
<dbReference type="GO" id="GO:0016020">
    <property type="term" value="C:membrane"/>
    <property type="evidence" value="ECO:0007669"/>
    <property type="project" value="GOC"/>
</dbReference>
<evidence type="ECO:0000256" key="1">
    <source>
        <dbReference type="ARBA" id="ARBA00002056"/>
    </source>
</evidence>
<evidence type="ECO:0000256" key="6">
    <source>
        <dbReference type="ARBA" id="ARBA00022556"/>
    </source>
</evidence>
<comment type="function">
    <text evidence="1 11">Condensation of UDP-2,3-diacylglucosamine and 2,3-diacylglucosamine-1-phosphate to form lipid A disaccharide, a precursor of lipid A, a phosphorylated glycolipid that anchors the lipopolysaccharide to the outer membrane of the cell.</text>
</comment>
<keyword evidence="7 11" id="KW-0328">Glycosyltransferase</keyword>
<comment type="catalytic activity">
    <reaction evidence="10 11">
        <text>a lipid X + a UDP-2-N,3-O-bis[(3R)-3-hydroxyacyl]-alpha-D-glucosamine = a lipid A disaccharide + UDP + H(+)</text>
        <dbReference type="Rhea" id="RHEA:67828"/>
        <dbReference type="ChEBI" id="CHEBI:15378"/>
        <dbReference type="ChEBI" id="CHEBI:58223"/>
        <dbReference type="ChEBI" id="CHEBI:137748"/>
        <dbReference type="ChEBI" id="CHEBI:176338"/>
        <dbReference type="ChEBI" id="CHEBI:176343"/>
        <dbReference type="EC" id="2.4.1.182"/>
    </reaction>
</comment>
<comment type="similarity">
    <text evidence="2 11">Belongs to the LpxB family.</text>
</comment>
<dbReference type="EMBL" id="BDOQ01000002">
    <property type="protein sequence ID" value="GBG13021.1"/>
    <property type="molecule type" value="Genomic_DNA"/>
</dbReference>
<dbReference type="UniPathway" id="UPA00973"/>
<keyword evidence="5 11" id="KW-0444">Lipid biosynthesis</keyword>
<dbReference type="Proteomes" id="UP000245081">
    <property type="component" value="Unassembled WGS sequence"/>
</dbReference>
<dbReference type="HAMAP" id="MF_00392">
    <property type="entry name" value="LpxB"/>
    <property type="match status" value="1"/>
</dbReference>
<reference evidence="12 13" key="1">
    <citation type="journal article" date="2018" name="Environ. Microbiol.">
        <title>Isolation and genomic characterization of Novimethylophilus kurashikiensis gen. nov. sp. nov., a new lanthanide-dependent methylotrophic species of Methylophilaceae.</title>
        <authorList>
            <person name="Lv H."/>
            <person name="Sahin N."/>
            <person name="Tani A."/>
        </authorList>
    </citation>
    <scope>NUCLEOTIDE SEQUENCE [LARGE SCALE GENOMIC DNA]</scope>
    <source>
        <strain evidence="12 13">La2-4</strain>
    </source>
</reference>
<organism evidence="12 13">
    <name type="scientific">Novimethylophilus kurashikiensis</name>
    <dbReference type="NCBI Taxonomy" id="1825523"/>
    <lineage>
        <taxon>Bacteria</taxon>
        <taxon>Pseudomonadati</taxon>
        <taxon>Pseudomonadota</taxon>
        <taxon>Betaproteobacteria</taxon>
        <taxon>Nitrosomonadales</taxon>
        <taxon>Methylophilaceae</taxon>
        <taxon>Novimethylophilus</taxon>
    </lineage>
</organism>
<proteinExistence type="inferred from homology"/>
<dbReference type="AlphaFoldDB" id="A0A2R5F8M5"/>
<dbReference type="GO" id="GO:0009245">
    <property type="term" value="P:lipid A biosynthetic process"/>
    <property type="evidence" value="ECO:0007669"/>
    <property type="project" value="UniProtKB-UniRule"/>
</dbReference>
<evidence type="ECO:0000313" key="12">
    <source>
        <dbReference type="EMBL" id="GBG13021.1"/>
    </source>
</evidence>
<keyword evidence="8 11" id="KW-0808">Transferase</keyword>
<name>A0A2R5F8M5_9PROT</name>
<dbReference type="NCBIfam" id="TIGR00215">
    <property type="entry name" value="lpxB"/>
    <property type="match status" value="1"/>
</dbReference>
<dbReference type="InterPro" id="IPR003835">
    <property type="entry name" value="Glyco_trans_19"/>
</dbReference>
<protein>
    <recommendedName>
        <fullName evidence="4 11">Lipid-A-disaccharide synthase</fullName>
        <ecNumber evidence="3 11">2.4.1.182</ecNumber>
    </recommendedName>
</protein>
<accession>A0A2R5F8M5</accession>
<dbReference type="GO" id="GO:0008915">
    <property type="term" value="F:lipid-A-disaccharide synthase activity"/>
    <property type="evidence" value="ECO:0007669"/>
    <property type="project" value="UniProtKB-UniRule"/>
</dbReference>
<evidence type="ECO:0000256" key="3">
    <source>
        <dbReference type="ARBA" id="ARBA00012687"/>
    </source>
</evidence>
<dbReference type="EC" id="2.4.1.182" evidence="3 11"/>
<evidence type="ECO:0000256" key="9">
    <source>
        <dbReference type="ARBA" id="ARBA00023098"/>
    </source>
</evidence>
<evidence type="ECO:0000256" key="7">
    <source>
        <dbReference type="ARBA" id="ARBA00022676"/>
    </source>
</evidence>
<dbReference type="OrthoDB" id="9801642at2"/>